<evidence type="ECO:0000313" key="4">
    <source>
        <dbReference type="Proteomes" id="UP001634394"/>
    </source>
</evidence>
<dbReference type="SMART" id="SM00474">
    <property type="entry name" value="35EXOc"/>
    <property type="match status" value="1"/>
</dbReference>
<name>A0ABD3TL78_SINWO</name>
<evidence type="ECO:0000313" key="3">
    <source>
        <dbReference type="EMBL" id="KAL3837361.1"/>
    </source>
</evidence>
<feature type="compositionally biased region" description="Acidic residues" evidence="1">
    <location>
        <begin position="1"/>
        <end position="10"/>
    </location>
</feature>
<dbReference type="PANTHER" id="PTHR46814">
    <property type="entry name" value="EGALITARIAN, ISOFORM B"/>
    <property type="match status" value="1"/>
</dbReference>
<accession>A0ABD3TL78</accession>
<dbReference type="AlphaFoldDB" id="A0ABD3TL78"/>
<protein>
    <recommendedName>
        <fullName evidence="2">3'-5' exonuclease domain-containing protein</fullName>
    </recommendedName>
</protein>
<dbReference type="Proteomes" id="UP001634394">
    <property type="component" value="Unassembled WGS sequence"/>
</dbReference>
<keyword evidence="4" id="KW-1185">Reference proteome</keyword>
<evidence type="ECO:0000259" key="2">
    <source>
        <dbReference type="SMART" id="SM00474"/>
    </source>
</evidence>
<feature type="region of interest" description="Disordered" evidence="1">
    <location>
        <begin position="1"/>
        <end position="26"/>
    </location>
</feature>
<dbReference type="SUPFAM" id="SSF53098">
    <property type="entry name" value="Ribonuclease H-like"/>
    <property type="match status" value="1"/>
</dbReference>
<dbReference type="EMBL" id="JBJQND010000018">
    <property type="protein sequence ID" value="KAL3837361.1"/>
    <property type="molecule type" value="Genomic_DNA"/>
</dbReference>
<dbReference type="Pfam" id="PF01612">
    <property type="entry name" value="DNA_pol_A_exo1"/>
    <property type="match status" value="1"/>
</dbReference>
<comment type="caution">
    <text evidence="3">The sequence shown here is derived from an EMBL/GenBank/DDBJ whole genome shotgun (WGS) entry which is preliminary data.</text>
</comment>
<reference evidence="3 4" key="1">
    <citation type="submission" date="2024-11" db="EMBL/GenBank/DDBJ databases">
        <title>Chromosome-level genome assembly of the freshwater bivalve Anodonta woodiana.</title>
        <authorList>
            <person name="Chen X."/>
        </authorList>
    </citation>
    <scope>NUCLEOTIDE SEQUENCE [LARGE SCALE GENOMIC DNA]</scope>
    <source>
        <strain evidence="3">MN2024</strain>
        <tissue evidence="3">Gills</tissue>
    </source>
</reference>
<sequence length="506" mass="58068">MTDEKVDDLPELMSKDGENNGVPDHPPIIRLPMCPIPKKVIEYPPSPPSDVELITTTERCLQVVARLEREALVAVATEGINVGREGPVTLLQIATCGGTVYIFDVLVNRDLVEKGRIKAILENEKILKVMNECSSSSAALNYQFAVTLQNVFDTQIAHLVIEEHKGRQLPTRMKLSEICLHYCEDPSKYYTYDWRADSKEMWSKFLGNFWARRPMTSEMVEFAAGDVLVLIPDVYRNQAEYLEANGLKRKYVKLVFEEILLELDDVVKEERGERIAGVVEAILCRANEKYGNNTRLFGIFDPDEINALELVTVEDAKKISHNILRLKYEHILQELTDMESNLRLGVESWHFRNHIISYLQYLQQNTNEEIRNKSTALLAEMKEAFLTNIESRHNSESTTHMLSVNEKEFLKSLEYTAMQGDEYGPVVKSLYWKMVQEEVHQYINLLRLYPREFSMPQDELERLKYFSSARNLDFVPEGVASLAAALLDALHVFSSFSGRKPYSNVL</sequence>
<dbReference type="InterPro" id="IPR012337">
    <property type="entry name" value="RNaseH-like_sf"/>
</dbReference>
<gene>
    <name evidence="3" type="ORF">ACJMK2_022725</name>
</gene>
<organism evidence="3 4">
    <name type="scientific">Sinanodonta woodiana</name>
    <name type="common">Chinese pond mussel</name>
    <name type="synonym">Anodonta woodiana</name>
    <dbReference type="NCBI Taxonomy" id="1069815"/>
    <lineage>
        <taxon>Eukaryota</taxon>
        <taxon>Metazoa</taxon>
        <taxon>Spiralia</taxon>
        <taxon>Lophotrochozoa</taxon>
        <taxon>Mollusca</taxon>
        <taxon>Bivalvia</taxon>
        <taxon>Autobranchia</taxon>
        <taxon>Heteroconchia</taxon>
        <taxon>Palaeoheterodonta</taxon>
        <taxon>Unionida</taxon>
        <taxon>Unionoidea</taxon>
        <taxon>Unionidae</taxon>
        <taxon>Unioninae</taxon>
        <taxon>Sinanodonta</taxon>
    </lineage>
</organism>
<evidence type="ECO:0000256" key="1">
    <source>
        <dbReference type="SAM" id="MobiDB-lite"/>
    </source>
</evidence>
<proteinExistence type="predicted"/>
<feature type="domain" description="3'-5' exonuclease" evidence="2">
    <location>
        <begin position="51"/>
        <end position="243"/>
    </location>
</feature>
<dbReference type="Gene3D" id="3.30.420.10">
    <property type="entry name" value="Ribonuclease H-like superfamily/Ribonuclease H"/>
    <property type="match status" value="1"/>
</dbReference>
<dbReference type="InterPro" id="IPR002562">
    <property type="entry name" value="3'-5'_exonuclease_dom"/>
</dbReference>
<dbReference type="InterPro" id="IPR036397">
    <property type="entry name" value="RNaseH_sf"/>
</dbReference>
<dbReference type="PANTHER" id="PTHR46814:SF1">
    <property type="entry name" value="EGALITARIAN, ISOFORM B"/>
    <property type="match status" value="1"/>
</dbReference>